<dbReference type="AlphaFoldDB" id="A0A7K0GAY4"/>
<dbReference type="InterPro" id="IPR052018">
    <property type="entry name" value="PHP_domain"/>
</dbReference>
<dbReference type="SUPFAM" id="SSF89550">
    <property type="entry name" value="PHP domain-like"/>
    <property type="match status" value="1"/>
</dbReference>
<protein>
    <recommendedName>
        <fullName evidence="3">Polymerase/histidinol phosphatase N-terminal domain-containing protein</fullName>
    </recommendedName>
</protein>
<dbReference type="RefSeq" id="WP_144688756.1">
    <property type="nucleotide sequence ID" value="NZ_VLLQ01000011.1"/>
</dbReference>
<dbReference type="InterPro" id="IPR027417">
    <property type="entry name" value="P-loop_NTPase"/>
</dbReference>
<organism evidence="1 2">
    <name type="scientific">Enorma shizhengliae</name>
    <dbReference type="NCBI Taxonomy" id="2606615"/>
    <lineage>
        <taxon>Bacteria</taxon>
        <taxon>Bacillati</taxon>
        <taxon>Actinomycetota</taxon>
        <taxon>Coriobacteriia</taxon>
        <taxon>Coriobacteriales</taxon>
        <taxon>Coriobacteriaceae</taxon>
        <taxon>Enorma</taxon>
    </lineage>
</organism>
<dbReference type="PANTHER" id="PTHR42924:SF3">
    <property type="entry name" value="POLYMERASE_HISTIDINOL PHOSPHATASE N-TERMINAL DOMAIN-CONTAINING PROTEIN"/>
    <property type="match status" value="1"/>
</dbReference>
<proteinExistence type="predicted"/>
<evidence type="ECO:0008006" key="3">
    <source>
        <dbReference type="Google" id="ProtNLM"/>
    </source>
</evidence>
<accession>A0A7K0GAY4</accession>
<dbReference type="EMBL" id="VTFZ01000011">
    <property type="protein sequence ID" value="MRX80600.1"/>
    <property type="molecule type" value="Genomic_DNA"/>
</dbReference>
<sequence length="796" mass="88830">MASTGQIVQRPVKIDFHIHSAASAHKDGQKVKDGTVENIGVLFEKLEEYEVNMVAITDHDCFDYSIYGALRSKVDNARFLQRVLPGVEFTVSFKTNEGSKPIHVVTIFDDRDEEAVKRISTAIPFKDGKPNYDDGNAFTEDTYWGIIRDIGLDIVAIAHQKNSPGSARTRTNDANSVGEDLYNKFLFVEYFEAYEYKNRRNELFNRSYAYTHDQQEQLRFITGSDCHVWSVYPNYDTQPNQADRNYAPTYLKCLPTFKGLAMAVTDISRIKTVPSFFSGSTKALGGIEITLGGENITIPLSPGINAIIGDNSIGKSSLLNALNRFDGVKPTAKRGQEKYLASVGLSLRTTIPDGHVLCFDGQESIRETFAKLSVGKARKQLDKHFPAPIKPAPYKLYAMGQFNMYLQALRRSCEYQEALASLYEYVIPAERPLEAPESVTFDKGIKLDDSSPHSGLINDITASRIQLSNAATLHEEVLTDDDKKDFDAALAALVRITGRHQKVVSRIHLDGRVANKVEEAVTERETAQNQVVTDAHKSQAEYQHSIDRIGGMVADAVMHERRLQDFSFDFETMPVTVDPNPVGDLQFVCKLGVDAITPKLLSSLIDGLIGKHKSLDTLTSSYESVIDAINNYPDGEEDPLSVLTTRFESALDEKLQLAKSIIREGDDVYNELSQGYNAQMYFALMADSSVGDGIYIVDQPEDQISQKAIKETVLREFRDIASSRQVILITHNPQFIVNLDVDNVIFIGKKDGALCIRSGALEYECDEYSMLETVAENIEGGLDTIQRRMKRYEKAG</sequence>
<evidence type="ECO:0000313" key="1">
    <source>
        <dbReference type="EMBL" id="MRX80600.1"/>
    </source>
</evidence>
<name>A0A7K0GAY4_9ACTN</name>
<evidence type="ECO:0000313" key="2">
    <source>
        <dbReference type="Proteomes" id="UP000470010"/>
    </source>
</evidence>
<dbReference type="Gene3D" id="3.40.50.300">
    <property type="entry name" value="P-loop containing nucleotide triphosphate hydrolases"/>
    <property type="match status" value="2"/>
</dbReference>
<dbReference type="PANTHER" id="PTHR42924">
    <property type="entry name" value="EXONUCLEASE"/>
    <property type="match status" value="1"/>
</dbReference>
<gene>
    <name evidence="1" type="ORF">GJE22_08365</name>
</gene>
<dbReference type="InterPro" id="IPR016195">
    <property type="entry name" value="Pol/histidinol_Pase-like"/>
</dbReference>
<dbReference type="GO" id="GO:0035312">
    <property type="term" value="F:5'-3' DNA exonuclease activity"/>
    <property type="evidence" value="ECO:0007669"/>
    <property type="project" value="TreeGrafter"/>
</dbReference>
<keyword evidence="2" id="KW-1185">Reference proteome</keyword>
<dbReference type="SUPFAM" id="SSF52540">
    <property type="entry name" value="P-loop containing nucleoside triphosphate hydrolases"/>
    <property type="match status" value="1"/>
</dbReference>
<dbReference type="GO" id="GO:0004534">
    <property type="term" value="F:5'-3' RNA exonuclease activity"/>
    <property type="evidence" value="ECO:0007669"/>
    <property type="project" value="TreeGrafter"/>
</dbReference>
<reference evidence="2" key="1">
    <citation type="submission" date="2019-08" db="EMBL/GenBank/DDBJ databases">
        <title>Arthrobacter sp. nov., isolated from plateau pika and Tibetan wild ass.</title>
        <authorList>
            <person name="Ge Y."/>
        </authorList>
    </citation>
    <scope>NUCLEOTIDE SEQUENCE [LARGE SCALE GENOMIC DNA]</scope>
    <source>
        <strain evidence="2">HF-1365</strain>
    </source>
</reference>
<dbReference type="Gene3D" id="3.20.20.140">
    <property type="entry name" value="Metal-dependent hydrolases"/>
    <property type="match status" value="1"/>
</dbReference>
<dbReference type="Proteomes" id="UP000470010">
    <property type="component" value="Unassembled WGS sequence"/>
</dbReference>
<comment type="caution">
    <text evidence="1">The sequence shown here is derived from an EMBL/GenBank/DDBJ whole genome shotgun (WGS) entry which is preliminary data.</text>
</comment>